<feature type="region of interest" description="Disordered" evidence="1">
    <location>
        <begin position="783"/>
        <end position="804"/>
    </location>
</feature>
<dbReference type="Proteomes" id="UP001320420">
    <property type="component" value="Unassembled WGS sequence"/>
</dbReference>
<name>A0AAN9UU18_9PEZI</name>
<keyword evidence="4" id="KW-1185">Reference proteome</keyword>
<feature type="compositionally biased region" description="Pro residues" evidence="1">
    <location>
        <begin position="105"/>
        <end position="114"/>
    </location>
</feature>
<evidence type="ECO:0000256" key="2">
    <source>
        <dbReference type="SAM" id="Phobius"/>
    </source>
</evidence>
<feature type="transmembrane region" description="Helical" evidence="2">
    <location>
        <begin position="286"/>
        <end position="309"/>
    </location>
</feature>
<proteinExistence type="predicted"/>
<feature type="region of interest" description="Disordered" evidence="1">
    <location>
        <begin position="532"/>
        <end position="604"/>
    </location>
</feature>
<feature type="compositionally biased region" description="Low complexity" evidence="1">
    <location>
        <begin position="25"/>
        <end position="39"/>
    </location>
</feature>
<feature type="region of interest" description="Disordered" evidence="1">
    <location>
        <begin position="25"/>
        <end position="220"/>
    </location>
</feature>
<feature type="compositionally biased region" description="Low complexity" evidence="1">
    <location>
        <begin position="411"/>
        <end position="425"/>
    </location>
</feature>
<feature type="compositionally biased region" description="Polar residues" evidence="1">
    <location>
        <begin position="245"/>
        <end position="264"/>
    </location>
</feature>
<feature type="compositionally biased region" description="Low complexity" evidence="1">
    <location>
        <begin position="619"/>
        <end position="646"/>
    </location>
</feature>
<evidence type="ECO:0000256" key="1">
    <source>
        <dbReference type="SAM" id="MobiDB-lite"/>
    </source>
</evidence>
<feature type="region of interest" description="Disordered" evidence="1">
    <location>
        <begin position="245"/>
        <end position="272"/>
    </location>
</feature>
<feature type="compositionally biased region" description="Pro residues" evidence="1">
    <location>
        <begin position="137"/>
        <end position="149"/>
    </location>
</feature>
<protein>
    <submittedName>
        <fullName evidence="3">Uncharacterized protein</fullName>
    </submittedName>
</protein>
<keyword evidence="2" id="KW-0812">Transmembrane</keyword>
<feature type="compositionally biased region" description="Low complexity" evidence="1">
    <location>
        <begin position="46"/>
        <end position="64"/>
    </location>
</feature>
<feature type="compositionally biased region" description="Basic and acidic residues" evidence="1">
    <location>
        <begin position="669"/>
        <end position="679"/>
    </location>
</feature>
<organism evidence="3 4">
    <name type="scientific">Diatrype stigma</name>
    <dbReference type="NCBI Taxonomy" id="117547"/>
    <lineage>
        <taxon>Eukaryota</taxon>
        <taxon>Fungi</taxon>
        <taxon>Dikarya</taxon>
        <taxon>Ascomycota</taxon>
        <taxon>Pezizomycotina</taxon>
        <taxon>Sordariomycetes</taxon>
        <taxon>Xylariomycetidae</taxon>
        <taxon>Xylariales</taxon>
        <taxon>Diatrypaceae</taxon>
        <taxon>Diatrype</taxon>
    </lineage>
</organism>
<feature type="region of interest" description="Disordered" evidence="1">
    <location>
        <begin position="669"/>
        <end position="726"/>
    </location>
</feature>
<keyword evidence="2" id="KW-1133">Transmembrane helix</keyword>
<feature type="compositionally biased region" description="Low complexity" evidence="1">
    <location>
        <begin position="115"/>
        <end position="136"/>
    </location>
</feature>
<gene>
    <name evidence="3" type="ORF">SLS62_005869</name>
</gene>
<evidence type="ECO:0000313" key="3">
    <source>
        <dbReference type="EMBL" id="KAK7752125.1"/>
    </source>
</evidence>
<feature type="region of interest" description="Disordered" evidence="1">
    <location>
        <begin position="618"/>
        <end position="653"/>
    </location>
</feature>
<dbReference type="EMBL" id="JAKJXP020000041">
    <property type="protein sequence ID" value="KAK7752125.1"/>
    <property type="molecule type" value="Genomic_DNA"/>
</dbReference>
<feature type="compositionally biased region" description="Polar residues" evidence="1">
    <location>
        <begin position="166"/>
        <end position="178"/>
    </location>
</feature>
<evidence type="ECO:0000313" key="4">
    <source>
        <dbReference type="Proteomes" id="UP001320420"/>
    </source>
</evidence>
<dbReference type="AlphaFoldDB" id="A0AAN9UU18"/>
<keyword evidence="2" id="KW-0472">Membrane</keyword>
<sequence>MATNANLPAGQFITSLGGKRCTAIPKTAPAAAQPTTALPGTPPAASPAAPSPTEALPTPAAPAEAVPPPPPPAEEAPPAATSPIAPPADTGAATTTPTPAAPAEAVPPPPPAEEAPPADTGAITTTPAPAAGAPATEPAPAPAPSPSPSPDTTNGQDGSFIEAAPSTPSQSEEASPGQQEPDMLVQSAPTDTDVAPTSTADVPAPAATETDLGATAASDATVQTTPSITAADGAAASMTMPSTLVSSTTAPAQNTAGLGAPSNSAEAEGAAGPTAAAPFNNTMTTAAIAGAVVGGLAILSLLGFLIFFLRRRSKRRRRSTLLTSMFGDPGFRGGEKGAVAASPSSSTAGAYTINRTSLGPTPASEKLKNSVVFGFKRFRGRLSNITHGRSGSPHPTVDLDRGTSQFGPPQSSASSSRSRSSSRSAYVDGNDNTTAKERFLGWWGRLSRSGPPKSNRSVNEPFAEARAIRRVSNEILAPKPQQPDFNTLLKMDEEAAQRAADGTSKHRSTMGSDHFLGGLGFDYVSAMGAGPVSDDKALEPPSQLGRGSSVRHDSATIPPLAFPNDDDDGRINPFSDANAVGSGGPTTYVQDLRRSRGRSATTSNLGNNYAAAVMAARKSNNNNRRSSSYGFISNTNNYNNSNSNNHNNRESGMSVDSVDMAYKRNTKFRSDPFDLDRPELFSASSSRAGSRDSRRRSSSVGTAGVRFPPRARAHSRGASSSRVGSWTSEYSAISEEDSGATALAITTTANTLANARARASAGARASVNVVHVKRNTRGPVADAGFDGWSEPGPDVGGRSLGRAM</sequence>
<feature type="compositionally biased region" description="Polar residues" evidence="1">
    <location>
        <begin position="342"/>
        <end position="359"/>
    </location>
</feature>
<comment type="caution">
    <text evidence="3">The sequence shown here is derived from an EMBL/GenBank/DDBJ whole genome shotgun (WGS) entry which is preliminary data.</text>
</comment>
<feature type="compositionally biased region" description="Low complexity" evidence="1">
    <location>
        <begin position="76"/>
        <end position="104"/>
    </location>
</feature>
<accession>A0AAN9UU18</accession>
<feature type="region of interest" description="Disordered" evidence="1">
    <location>
        <begin position="384"/>
        <end position="430"/>
    </location>
</feature>
<reference evidence="3 4" key="1">
    <citation type="submission" date="2024-02" db="EMBL/GenBank/DDBJ databases">
        <title>De novo assembly and annotation of 12 fungi associated with fruit tree decline syndrome in Ontario, Canada.</title>
        <authorList>
            <person name="Sulman M."/>
            <person name="Ellouze W."/>
            <person name="Ilyukhin E."/>
        </authorList>
    </citation>
    <scope>NUCLEOTIDE SEQUENCE [LARGE SCALE GENOMIC DNA]</scope>
    <source>
        <strain evidence="3 4">M11/M66-122</strain>
    </source>
</reference>
<feature type="region of interest" description="Disordered" evidence="1">
    <location>
        <begin position="332"/>
        <end position="362"/>
    </location>
</feature>
<feature type="compositionally biased region" description="Pro residues" evidence="1">
    <location>
        <begin position="65"/>
        <end position="75"/>
    </location>
</feature>
<feature type="compositionally biased region" description="Gly residues" evidence="1">
    <location>
        <begin position="794"/>
        <end position="804"/>
    </location>
</feature>
<feature type="compositionally biased region" description="Polar residues" evidence="1">
    <location>
        <begin position="187"/>
        <end position="200"/>
    </location>
</feature>